<feature type="domain" description="Helicase ATP-binding" evidence="4">
    <location>
        <begin position="107"/>
        <end position="259"/>
    </location>
</feature>
<dbReference type="PANTHER" id="PTHR30580:SF1">
    <property type="entry name" value="COMF OPERON PROTEIN 1"/>
    <property type="match status" value="1"/>
</dbReference>
<dbReference type="PANTHER" id="PTHR30580">
    <property type="entry name" value="PRIMOSOMAL PROTEIN N"/>
    <property type="match status" value="1"/>
</dbReference>
<dbReference type="FunFam" id="3.40.50.300:FF:001697">
    <property type="entry name" value="ComF operon protein 1"/>
    <property type="match status" value="1"/>
</dbReference>
<feature type="domain" description="Helicase C-terminal" evidence="5">
    <location>
        <begin position="291"/>
        <end position="439"/>
    </location>
</feature>
<reference evidence="7" key="1">
    <citation type="submission" date="2010-04" db="EMBL/GenBank/DDBJ databases">
        <title>The genome sequence of Listeria monocytogenes strain 10403S.</title>
        <authorList>
            <consortium name="The Broad Institute Genome Sequencing Platform"/>
            <consortium name="The Broad Institute Genome Sequencing Center for Infectious Disease."/>
            <person name="Borowsky M."/>
            <person name="Borodovsky M."/>
            <person name="Young S.K."/>
            <person name="Zeng Q."/>
            <person name="Koehrsen M."/>
            <person name="Fitzgerald M."/>
            <person name="Wiedmann M."/>
            <person name="Swaminathan B."/>
            <person name="Lauer P."/>
            <person name="Portnoy D."/>
            <person name="Cossart P."/>
            <person name="Buchrieser C."/>
            <person name="Higgins D."/>
            <person name="Abouelleil A."/>
            <person name="Alvarado L."/>
            <person name="Arachchi H.M."/>
            <person name="Berlin A."/>
            <person name="Borenstein D."/>
            <person name="Brown A."/>
            <person name="Chapman S.B."/>
            <person name="Chen Z."/>
            <person name="Dunbar C.D."/>
            <person name="Engels R."/>
            <person name="Freedman E."/>
            <person name="Gearin G."/>
            <person name="Gellesch M."/>
            <person name="Goldberg J."/>
            <person name="Griggs A."/>
            <person name="Gujja S."/>
            <person name="Heilman E."/>
            <person name="Heiman D."/>
            <person name="Howarth C."/>
            <person name="Jen D."/>
            <person name="Larson L."/>
            <person name="Lui A."/>
            <person name="MacDonald J."/>
            <person name="Mehta T."/>
            <person name="Montmayeur A."/>
            <person name="Neiman D."/>
            <person name="Park D."/>
            <person name="Pearson M."/>
            <person name="Priest M."/>
            <person name="Richards J."/>
            <person name="Roberts A."/>
            <person name="Saif S."/>
            <person name="Shea T."/>
            <person name="Shenoy N."/>
            <person name="Sisk P."/>
            <person name="Stolte C."/>
            <person name="Sykes S."/>
            <person name="Walk T."/>
            <person name="White J."/>
            <person name="Yandava C."/>
            <person name="Haas B."/>
            <person name="Nusbaum C."/>
            <person name="Birren B."/>
        </authorList>
    </citation>
    <scope>NUCLEOTIDE SEQUENCE [LARGE SCALE GENOMIC DNA]</scope>
    <source>
        <strain evidence="7">10403S</strain>
    </source>
</reference>
<dbReference type="PROSITE" id="PS51194">
    <property type="entry name" value="HELICASE_CTER"/>
    <property type="match status" value="1"/>
</dbReference>
<evidence type="ECO:0000313" key="6">
    <source>
        <dbReference type="EMBL" id="AEO07489.1"/>
    </source>
</evidence>
<protein>
    <submittedName>
        <fullName evidence="6">Competence protein ComFA</fullName>
    </submittedName>
</protein>
<organism evidence="6 7">
    <name type="scientific">Listeria monocytogenes serotype 1/2a (strain 10403S)</name>
    <dbReference type="NCBI Taxonomy" id="393133"/>
    <lineage>
        <taxon>Bacteria</taxon>
        <taxon>Bacillati</taxon>
        <taxon>Bacillota</taxon>
        <taxon>Bacilli</taxon>
        <taxon>Bacillales</taxon>
        <taxon>Listeriaceae</taxon>
        <taxon>Listeria</taxon>
    </lineage>
</organism>
<keyword evidence="2" id="KW-0067">ATP-binding</keyword>
<dbReference type="SMART" id="SM00490">
    <property type="entry name" value="HELICc"/>
    <property type="match status" value="1"/>
</dbReference>
<keyword evidence="3" id="KW-0238">DNA-binding</keyword>
<dbReference type="GO" id="GO:0016787">
    <property type="term" value="F:hydrolase activity"/>
    <property type="evidence" value="ECO:0007669"/>
    <property type="project" value="InterPro"/>
</dbReference>
<gene>
    <name evidence="6" type="ordered locus">LMRG_01735</name>
</gene>
<dbReference type="AlphaFoldDB" id="A0A0H3GKF6"/>
<dbReference type="Pfam" id="PF00271">
    <property type="entry name" value="Helicase_C"/>
    <property type="match status" value="1"/>
</dbReference>
<dbReference type="GO" id="GO:0006302">
    <property type="term" value="P:double-strand break repair"/>
    <property type="evidence" value="ECO:0007669"/>
    <property type="project" value="TreeGrafter"/>
</dbReference>
<dbReference type="InterPro" id="IPR001650">
    <property type="entry name" value="Helicase_C-like"/>
</dbReference>
<dbReference type="SUPFAM" id="SSF52540">
    <property type="entry name" value="P-loop containing nucleoside triphosphate hydrolases"/>
    <property type="match status" value="1"/>
</dbReference>
<dbReference type="GO" id="GO:0006310">
    <property type="term" value="P:DNA recombination"/>
    <property type="evidence" value="ECO:0007669"/>
    <property type="project" value="TreeGrafter"/>
</dbReference>
<accession>A0A0H3GKF6</accession>
<dbReference type="GO" id="GO:0006270">
    <property type="term" value="P:DNA replication initiation"/>
    <property type="evidence" value="ECO:0007669"/>
    <property type="project" value="TreeGrafter"/>
</dbReference>
<dbReference type="GO" id="GO:0003677">
    <property type="term" value="F:DNA binding"/>
    <property type="evidence" value="ECO:0007669"/>
    <property type="project" value="UniProtKB-KW"/>
</dbReference>
<dbReference type="PROSITE" id="PS51192">
    <property type="entry name" value="HELICASE_ATP_BIND_1"/>
    <property type="match status" value="1"/>
</dbReference>
<evidence type="ECO:0000256" key="1">
    <source>
        <dbReference type="ARBA" id="ARBA00022741"/>
    </source>
</evidence>
<dbReference type="FunFam" id="3.40.50.300:FF:001736">
    <property type="entry name" value="COMF operon protein 1"/>
    <property type="match status" value="1"/>
</dbReference>
<name>A0A0H3GKF6_LISM4</name>
<dbReference type="Proteomes" id="UP000001288">
    <property type="component" value="Chromosome"/>
</dbReference>
<dbReference type="InterPro" id="IPR006935">
    <property type="entry name" value="Helicase/UvrB_N"/>
</dbReference>
<dbReference type="SMART" id="SM00487">
    <property type="entry name" value="DEXDc"/>
    <property type="match status" value="1"/>
</dbReference>
<dbReference type="RefSeq" id="WP_009924458.1">
    <property type="nucleotide sequence ID" value="NC_017544.1"/>
</dbReference>
<proteinExistence type="predicted"/>
<dbReference type="Gene3D" id="3.40.50.300">
    <property type="entry name" value="P-loop containing nucleotide triphosphate hydrolases"/>
    <property type="match status" value="2"/>
</dbReference>
<evidence type="ECO:0000313" key="7">
    <source>
        <dbReference type="Proteomes" id="UP000001288"/>
    </source>
</evidence>
<evidence type="ECO:0000259" key="4">
    <source>
        <dbReference type="PROSITE" id="PS51192"/>
    </source>
</evidence>
<sequence>MDIFPGRLYQEREIESNEGLREVVAIESNKCFRCGNTDAQLFGKMCCALCKREDCIYCRNCIVMGRVNSCQKLYYQQAMLLPKTKEILLRWEGVLSAGQRKASNAVVINLKGKMDMLLWAVAGSGKTEMMFEGMDWALRQGFRICVASPRVDVCLELLPRLKEAFPSMDIVCLYGDSKDNYQGEQFVIATTHQLIRFYETFQVIFIDEVDAFPYAKDPFLEYAVMKARTKEGSTIIITATPEKKWQEECVKGKRNFVKIPGRYHRKKLPVPRTCWIGPWKKNLAKGKISPKLIQWMNGVEKKDQPALIFFPEIDAMNKFAKALENKGYIRPVTVHSADELRKEKVEWLRKGKIKLLLTTTILERGVTFTDVQVAVFGSEGRIFTEAALVQISGRAGRKISHPTGDVCFFHYGKTIEMKQAISHIQKMNQQGVIEGMLDD</sequence>
<evidence type="ECO:0000259" key="5">
    <source>
        <dbReference type="PROSITE" id="PS51194"/>
    </source>
</evidence>
<dbReference type="Pfam" id="PF04851">
    <property type="entry name" value="ResIII"/>
    <property type="match status" value="1"/>
</dbReference>
<keyword evidence="1" id="KW-0547">Nucleotide-binding</keyword>
<dbReference type="GO" id="GO:0005524">
    <property type="term" value="F:ATP binding"/>
    <property type="evidence" value="ECO:0007669"/>
    <property type="project" value="UniProtKB-KW"/>
</dbReference>
<dbReference type="HOGENOM" id="CLU_024742_0_0_9"/>
<dbReference type="KEGG" id="lmt:LMRG_01735"/>
<evidence type="ECO:0000256" key="3">
    <source>
        <dbReference type="ARBA" id="ARBA00023125"/>
    </source>
</evidence>
<evidence type="ECO:0000256" key="2">
    <source>
        <dbReference type="ARBA" id="ARBA00022840"/>
    </source>
</evidence>
<dbReference type="EMBL" id="CP002002">
    <property type="protein sequence ID" value="AEO07489.1"/>
    <property type="molecule type" value="Genomic_DNA"/>
</dbReference>
<dbReference type="GO" id="GO:0043138">
    <property type="term" value="F:3'-5' DNA helicase activity"/>
    <property type="evidence" value="ECO:0007669"/>
    <property type="project" value="TreeGrafter"/>
</dbReference>
<dbReference type="InterPro" id="IPR014001">
    <property type="entry name" value="Helicase_ATP-bd"/>
</dbReference>
<dbReference type="CDD" id="cd17925">
    <property type="entry name" value="DEXDc_ComFA"/>
    <property type="match status" value="1"/>
</dbReference>
<dbReference type="InterPro" id="IPR027417">
    <property type="entry name" value="P-loop_NTPase"/>
</dbReference>